<dbReference type="InterPro" id="IPR001279">
    <property type="entry name" value="Metallo-B-lactamas"/>
</dbReference>
<dbReference type="Proteomes" id="UP000199006">
    <property type="component" value="Unassembled WGS sequence"/>
</dbReference>
<accession>A0A1I4IRQ8</accession>
<dbReference type="RefSeq" id="WP_245750846.1">
    <property type="nucleotide sequence ID" value="NZ_FOTI01000018.1"/>
</dbReference>
<evidence type="ECO:0000313" key="2">
    <source>
        <dbReference type="EMBL" id="SFL57000.1"/>
    </source>
</evidence>
<dbReference type="Gene3D" id="1.10.150.280">
    <property type="entry name" value="AF1531-like domain"/>
    <property type="match status" value="1"/>
</dbReference>
<dbReference type="SMART" id="SM00849">
    <property type="entry name" value="Lactamase_B"/>
    <property type="match status" value="1"/>
</dbReference>
<evidence type="ECO:0000259" key="1">
    <source>
        <dbReference type="SMART" id="SM00849"/>
    </source>
</evidence>
<dbReference type="Pfam" id="PF00753">
    <property type="entry name" value="Lactamase_B"/>
    <property type="match status" value="1"/>
</dbReference>
<dbReference type="InterPro" id="IPR004509">
    <property type="entry name" value="Competence_ComEA_HhH"/>
</dbReference>
<dbReference type="InterPro" id="IPR036866">
    <property type="entry name" value="RibonucZ/Hydroxyglut_hydro"/>
</dbReference>
<protein>
    <submittedName>
        <fullName evidence="2">Competence protein ComEC</fullName>
    </submittedName>
</protein>
<keyword evidence="3" id="KW-1185">Reference proteome</keyword>
<dbReference type="AlphaFoldDB" id="A0A1I4IRQ8"/>
<dbReference type="InterPro" id="IPR035681">
    <property type="entry name" value="ComA-like_MBL"/>
</dbReference>
<gene>
    <name evidence="2" type="ORF">SAMN02983006_01503</name>
</gene>
<dbReference type="SUPFAM" id="SSF47781">
    <property type="entry name" value="RuvA domain 2-like"/>
    <property type="match status" value="1"/>
</dbReference>
<dbReference type="InterPro" id="IPR052159">
    <property type="entry name" value="Competence_DNA_uptake"/>
</dbReference>
<name>A0A1I4IRQ8_9FIRM</name>
<dbReference type="PANTHER" id="PTHR30619">
    <property type="entry name" value="DNA INTERNALIZATION/COMPETENCE PROTEIN COMEC/REC2"/>
    <property type="match status" value="1"/>
</dbReference>
<organism evidence="2 3">
    <name type="scientific">Halanaerobium salsuginis</name>
    <dbReference type="NCBI Taxonomy" id="29563"/>
    <lineage>
        <taxon>Bacteria</taxon>
        <taxon>Bacillati</taxon>
        <taxon>Bacillota</taxon>
        <taxon>Clostridia</taxon>
        <taxon>Halanaerobiales</taxon>
        <taxon>Halanaerobiaceae</taxon>
        <taxon>Halanaerobium</taxon>
    </lineage>
</organism>
<proteinExistence type="predicted"/>
<evidence type="ECO:0000313" key="3">
    <source>
        <dbReference type="Proteomes" id="UP000199006"/>
    </source>
</evidence>
<dbReference type="STRING" id="29563.SAMN02983006_01503"/>
<dbReference type="NCBIfam" id="TIGR00426">
    <property type="entry name" value="competence protein ComEA helix-hairpin-helix repeat region"/>
    <property type="match status" value="1"/>
</dbReference>
<dbReference type="CDD" id="cd07731">
    <property type="entry name" value="ComA-like_MBL-fold"/>
    <property type="match status" value="1"/>
</dbReference>
<dbReference type="EMBL" id="FOTI01000018">
    <property type="protein sequence ID" value="SFL57000.1"/>
    <property type="molecule type" value="Genomic_DNA"/>
</dbReference>
<dbReference type="InterPro" id="IPR010994">
    <property type="entry name" value="RuvA_2-like"/>
</dbReference>
<sequence>MPKFFKNKYFYVFLCIILILIFSLNSAAHNLKLNFIDVGQGDCILIQGPDGSNILVDGGDSDDQTAEHIINYLNNKDVKKLDYIISTHPHSDHIGNLAAVLNNFPVDNVLDSGRIHTSQTYENYLQTIEAKQINFKLPRTGDKIKIGQLSLLFLNPDKNVNDYSLNNASLVFMLSYKKQKFLFTGDMEKEIENKLLQNNFDLKANLIKVPHHGSDSSSTAAFVKAVQPEIAVFQVGKDNNYGHPEQKIINRYHQIGSKIYRNDLNGDIVVNSNGTALAVKVLKTASEKQLLTGHQEKINANQQQTKANSASNYKNKKININHASAAELTSLWGVGPATAKKIIAYRKKHGPFQAISAIKNVKGISEVKFAHWKNRITIK</sequence>
<dbReference type="Pfam" id="PF12836">
    <property type="entry name" value="HHH_3"/>
    <property type="match status" value="1"/>
</dbReference>
<feature type="domain" description="Metallo-beta-lactamase" evidence="1">
    <location>
        <begin position="40"/>
        <end position="237"/>
    </location>
</feature>
<dbReference type="Gene3D" id="3.60.15.10">
    <property type="entry name" value="Ribonuclease Z/Hydroxyacylglutathione hydrolase-like"/>
    <property type="match status" value="1"/>
</dbReference>
<dbReference type="SUPFAM" id="SSF56281">
    <property type="entry name" value="Metallo-hydrolase/oxidoreductase"/>
    <property type="match status" value="1"/>
</dbReference>
<dbReference type="PANTHER" id="PTHR30619:SF7">
    <property type="entry name" value="BETA-LACTAMASE DOMAIN PROTEIN"/>
    <property type="match status" value="1"/>
</dbReference>
<reference evidence="2 3" key="1">
    <citation type="submission" date="2016-10" db="EMBL/GenBank/DDBJ databases">
        <authorList>
            <person name="de Groot N.N."/>
        </authorList>
    </citation>
    <scope>NUCLEOTIDE SEQUENCE [LARGE SCALE GENOMIC DNA]</scope>
    <source>
        <strain evidence="2 3">ATCC 51327</strain>
    </source>
</reference>